<evidence type="ECO:0000256" key="2">
    <source>
        <dbReference type="ARBA" id="ARBA00022679"/>
    </source>
</evidence>
<comment type="caution">
    <text evidence="4">The sequence shown here is derived from an EMBL/GenBank/DDBJ whole genome shotgun (WGS) entry which is preliminary data.</text>
</comment>
<keyword evidence="1" id="KW-0328">Glycosyltransferase</keyword>
<dbReference type="PANTHER" id="PTHR45947:SF3">
    <property type="entry name" value="SULFOQUINOVOSYL TRANSFERASE SQD2"/>
    <property type="match status" value="1"/>
</dbReference>
<proteinExistence type="predicted"/>
<evidence type="ECO:0000259" key="3">
    <source>
        <dbReference type="Pfam" id="PF13579"/>
    </source>
</evidence>
<dbReference type="InterPro" id="IPR028098">
    <property type="entry name" value="Glyco_trans_4-like_N"/>
</dbReference>
<reference evidence="5" key="1">
    <citation type="journal article" date="2019" name="Int. J. Syst. Evol. Microbiol.">
        <title>The Global Catalogue of Microorganisms (GCM) 10K type strain sequencing project: providing services to taxonomists for standard genome sequencing and annotation.</title>
        <authorList>
            <consortium name="The Broad Institute Genomics Platform"/>
            <consortium name="The Broad Institute Genome Sequencing Center for Infectious Disease"/>
            <person name="Wu L."/>
            <person name="Ma J."/>
        </authorList>
    </citation>
    <scope>NUCLEOTIDE SEQUENCE [LARGE SCALE GENOMIC DNA]</scope>
    <source>
        <strain evidence="5">JCM 17388</strain>
    </source>
</reference>
<gene>
    <name evidence="4" type="ORF">GCM10022252_48040</name>
</gene>
<keyword evidence="5" id="KW-1185">Reference proteome</keyword>
<dbReference type="Pfam" id="PF13692">
    <property type="entry name" value="Glyco_trans_1_4"/>
    <property type="match status" value="1"/>
</dbReference>
<dbReference type="Proteomes" id="UP001501251">
    <property type="component" value="Unassembled WGS sequence"/>
</dbReference>
<evidence type="ECO:0000256" key="1">
    <source>
        <dbReference type="ARBA" id="ARBA00022676"/>
    </source>
</evidence>
<evidence type="ECO:0000313" key="4">
    <source>
        <dbReference type="EMBL" id="GAA4198125.1"/>
    </source>
</evidence>
<dbReference type="Pfam" id="PF13579">
    <property type="entry name" value="Glyco_trans_4_4"/>
    <property type="match status" value="1"/>
</dbReference>
<organism evidence="4 5">
    <name type="scientific">Streptosporangium oxazolinicum</name>
    <dbReference type="NCBI Taxonomy" id="909287"/>
    <lineage>
        <taxon>Bacteria</taxon>
        <taxon>Bacillati</taxon>
        <taxon>Actinomycetota</taxon>
        <taxon>Actinomycetes</taxon>
        <taxon>Streptosporangiales</taxon>
        <taxon>Streptosporangiaceae</taxon>
        <taxon>Streptosporangium</taxon>
    </lineage>
</organism>
<dbReference type="RefSeq" id="WP_344920267.1">
    <property type="nucleotide sequence ID" value="NZ_BAABAQ010000009.1"/>
</dbReference>
<feature type="domain" description="Glycosyltransferase subfamily 4-like N-terminal" evidence="3">
    <location>
        <begin position="18"/>
        <end position="136"/>
    </location>
</feature>
<dbReference type="CDD" id="cd03801">
    <property type="entry name" value="GT4_PimA-like"/>
    <property type="match status" value="1"/>
</dbReference>
<dbReference type="InterPro" id="IPR050194">
    <property type="entry name" value="Glycosyltransferase_grp1"/>
</dbReference>
<dbReference type="PANTHER" id="PTHR45947">
    <property type="entry name" value="SULFOQUINOVOSYL TRANSFERASE SQD2"/>
    <property type="match status" value="1"/>
</dbReference>
<keyword evidence="2" id="KW-0808">Transferase</keyword>
<accession>A0ABP8B4Q0</accession>
<sequence>MSVIAFCLLSYARDEPAGIERSVAALAEGCRLLGHRPIILTASHAGEPPVDPDVIPLRSLVLPRPVLKQHILDALADPSAVVDELRQVLDDQRADVVCWADALWGLGYLNAVPSRTHSVLMVHKIRDDRLFDDALAGADLVCPISDYLLAEGDVAGFDTRAWRLVPNALLSEGTPVSAARREHLRQSAPVRIVSRAEPYKGLAELLSAIPPTWTRPVELVLAFAGFEYWDGMQDEVLAACRTAAEKRPDVVRMLPALGWEQVPDFFAGASATVVSSYEPETFCNAAAEALSVGTPVCGFDLGNLPYLTGRAGALIPLEEGFGALWRELGDLLDEPAAYHAASLAAPGQVSRNHPAEVVTTLLAAIGAESNQRSIR</sequence>
<name>A0ABP8B4Q0_9ACTN</name>
<evidence type="ECO:0000313" key="5">
    <source>
        <dbReference type="Proteomes" id="UP001501251"/>
    </source>
</evidence>
<protein>
    <recommendedName>
        <fullName evidence="3">Glycosyltransferase subfamily 4-like N-terminal domain-containing protein</fullName>
    </recommendedName>
</protein>
<dbReference type="SUPFAM" id="SSF53756">
    <property type="entry name" value="UDP-Glycosyltransferase/glycogen phosphorylase"/>
    <property type="match status" value="1"/>
</dbReference>
<dbReference type="Gene3D" id="3.40.50.2000">
    <property type="entry name" value="Glycogen Phosphorylase B"/>
    <property type="match status" value="2"/>
</dbReference>
<dbReference type="EMBL" id="BAABAQ010000009">
    <property type="protein sequence ID" value="GAA4198125.1"/>
    <property type="molecule type" value="Genomic_DNA"/>
</dbReference>